<feature type="transmembrane region" description="Helical" evidence="6">
    <location>
        <begin position="174"/>
        <end position="191"/>
    </location>
</feature>
<protein>
    <recommendedName>
        <fullName evidence="7">Major facilitator superfamily (MFS) profile domain-containing protein</fullName>
    </recommendedName>
</protein>
<dbReference type="GO" id="GO:1990961">
    <property type="term" value="P:xenobiotic detoxification by transmembrane export across the plasma membrane"/>
    <property type="evidence" value="ECO:0007669"/>
    <property type="project" value="TreeGrafter"/>
</dbReference>
<feature type="transmembrane region" description="Helical" evidence="6">
    <location>
        <begin position="260"/>
        <end position="282"/>
    </location>
</feature>
<feature type="transmembrane region" description="Helical" evidence="6">
    <location>
        <begin position="477"/>
        <end position="499"/>
    </location>
</feature>
<dbReference type="GO" id="GO:0005886">
    <property type="term" value="C:plasma membrane"/>
    <property type="evidence" value="ECO:0007669"/>
    <property type="project" value="TreeGrafter"/>
</dbReference>
<feature type="transmembrane region" description="Helical" evidence="6">
    <location>
        <begin position="143"/>
        <end position="162"/>
    </location>
</feature>
<feature type="transmembrane region" description="Helical" evidence="6">
    <location>
        <begin position="197"/>
        <end position="220"/>
    </location>
</feature>
<feature type="transmembrane region" description="Helical" evidence="6">
    <location>
        <begin position="232"/>
        <end position="254"/>
    </location>
</feature>
<dbReference type="AlphaFoldDB" id="W2S6N4"/>
<comment type="subcellular location">
    <subcellularLocation>
        <location evidence="1">Membrane</location>
        <topology evidence="1">Multi-pass membrane protein</topology>
    </subcellularLocation>
</comment>
<dbReference type="InterPro" id="IPR020846">
    <property type="entry name" value="MFS_dom"/>
</dbReference>
<feature type="transmembrane region" description="Helical" evidence="6">
    <location>
        <begin position="103"/>
        <end position="123"/>
    </location>
</feature>
<dbReference type="InterPro" id="IPR036259">
    <property type="entry name" value="MFS_trans_sf"/>
</dbReference>
<dbReference type="eggNOG" id="KOG0255">
    <property type="taxonomic scope" value="Eukaryota"/>
</dbReference>
<feature type="domain" description="Major facilitator superfamily (MFS) profile" evidence="7">
    <location>
        <begin position="105"/>
        <end position="546"/>
    </location>
</feature>
<dbReference type="SUPFAM" id="SSF103473">
    <property type="entry name" value="MFS general substrate transporter"/>
    <property type="match status" value="1"/>
</dbReference>
<dbReference type="InParanoid" id="W2S6N4"/>
<sequence length="546" mass="60120">MASLIRNSSVGVFITICRGKTPTFSRQNLDVKDIEAIAEEAAEDATVTPPPESSDTEKDEKEIERDAETNVARTISGRQLRIVTWNGKDDPDNPQNWPMSQKIWITLLISAYTFAVYVGSSIYSPAQPYIQDAYGVNHLEGALGLALYVLGYGTGSLLFSPLSEIPAVGRNPPYAISGILFVILCIPSSLIDNYAGLMVLRFLIGFMGSPLLATAGATLTDIWAPPMMPFAIAIWSFVASASPALGPTLSAYAIAHFDDWHWHSWILLMLSGPVIILVLFCLPETSPQTILYYRVKRLKQEGDINVTSEAEQKQKGLSMGALFWDAIIKPWEMNIKDPALLFTTIYIGLVYGIFYSFFESLPLVYPVYYNFPATNTSLIFLAVILGAMIGFCLHITYMVKRAFPRLMNGTFGELENHLLAGVFSGPLITIGLFIYAWTSRPSVHWIAPTIGLGTVIVGIYCIAQSILMYIPMIYPRYAASIFAANSLSRSVFAFAAILYSRPMLEALGVDGGVSFCAGLMVICNVGMVLLWKYGKPLRERSTFAQS</sequence>
<evidence type="ECO:0000313" key="9">
    <source>
        <dbReference type="Proteomes" id="UP000030752"/>
    </source>
</evidence>
<evidence type="ECO:0000259" key="7">
    <source>
        <dbReference type="PROSITE" id="PS50850"/>
    </source>
</evidence>
<dbReference type="EMBL" id="KB822715">
    <property type="protein sequence ID" value="ETN44342.1"/>
    <property type="molecule type" value="Genomic_DNA"/>
</dbReference>
<dbReference type="PANTHER" id="PTHR23502:SF23">
    <property type="entry name" value="FLUCONAZOLE RESISTANCE PROTEIN 1"/>
    <property type="match status" value="1"/>
</dbReference>
<keyword evidence="2 6" id="KW-0812">Transmembrane</keyword>
<dbReference type="PROSITE" id="PS50850">
    <property type="entry name" value="MFS"/>
    <property type="match status" value="1"/>
</dbReference>
<organism evidence="8 9">
    <name type="scientific">Cyphellophora europaea (strain CBS 101466)</name>
    <name type="common">Phialophora europaea</name>
    <dbReference type="NCBI Taxonomy" id="1220924"/>
    <lineage>
        <taxon>Eukaryota</taxon>
        <taxon>Fungi</taxon>
        <taxon>Dikarya</taxon>
        <taxon>Ascomycota</taxon>
        <taxon>Pezizomycotina</taxon>
        <taxon>Eurotiomycetes</taxon>
        <taxon>Chaetothyriomycetidae</taxon>
        <taxon>Chaetothyriales</taxon>
        <taxon>Cyphellophoraceae</taxon>
        <taxon>Cyphellophora</taxon>
    </lineage>
</organism>
<dbReference type="GeneID" id="19977861"/>
<evidence type="ECO:0000256" key="1">
    <source>
        <dbReference type="ARBA" id="ARBA00004141"/>
    </source>
</evidence>
<dbReference type="GO" id="GO:0015244">
    <property type="term" value="F:fluconazole transmembrane transporter activity"/>
    <property type="evidence" value="ECO:0007669"/>
    <property type="project" value="TreeGrafter"/>
</dbReference>
<dbReference type="CDD" id="cd17323">
    <property type="entry name" value="MFS_Tpo1_MDR_like"/>
    <property type="match status" value="1"/>
</dbReference>
<keyword evidence="3 6" id="KW-1133">Transmembrane helix</keyword>
<keyword evidence="4 6" id="KW-0472">Membrane</keyword>
<feature type="transmembrane region" description="Helical" evidence="6">
    <location>
        <begin position="339"/>
        <end position="358"/>
    </location>
</feature>
<evidence type="ECO:0000256" key="6">
    <source>
        <dbReference type="SAM" id="Phobius"/>
    </source>
</evidence>
<reference evidence="8 9" key="1">
    <citation type="submission" date="2013-03" db="EMBL/GenBank/DDBJ databases">
        <title>The Genome Sequence of Phialophora europaea CBS 101466.</title>
        <authorList>
            <consortium name="The Broad Institute Genomics Platform"/>
            <person name="Cuomo C."/>
            <person name="de Hoog S."/>
            <person name="Gorbushina A."/>
            <person name="Walker B."/>
            <person name="Young S.K."/>
            <person name="Zeng Q."/>
            <person name="Gargeya S."/>
            <person name="Fitzgerald M."/>
            <person name="Haas B."/>
            <person name="Abouelleil A."/>
            <person name="Allen A.W."/>
            <person name="Alvarado L."/>
            <person name="Arachchi H.M."/>
            <person name="Berlin A.M."/>
            <person name="Chapman S.B."/>
            <person name="Gainer-Dewar J."/>
            <person name="Goldberg J."/>
            <person name="Griggs A."/>
            <person name="Gujja S."/>
            <person name="Hansen M."/>
            <person name="Howarth C."/>
            <person name="Imamovic A."/>
            <person name="Ireland A."/>
            <person name="Larimer J."/>
            <person name="McCowan C."/>
            <person name="Murphy C."/>
            <person name="Pearson M."/>
            <person name="Poon T.W."/>
            <person name="Priest M."/>
            <person name="Roberts A."/>
            <person name="Saif S."/>
            <person name="Shea T."/>
            <person name="Sisk P."/>
            <person name="Sykes S."/>
            <person name="Wortman J."/>
            <person name="Nusbaum C."/>
            <person name="Birren B."/>
        </authorList>
    </citation>
    <scope>NUCLEOTIDE SEQUENCE [LARGE SCALE GENOMIC DNA]</scope>
    <source>
        <strain evidence="8 9">CBS 101466</strain>
    </source>
</reference>
<evidence type="ECO:0000313" key="8">
    <source>
        <dbReference type="EMBL" id="ETN44342.1"/>
    </source>
</evidence>
<evidence type="ECO:0000256" key="4">
    <source>
        <dbReference type="ARBA" id="ARBA00023136"/>
    </source>
</evidence>
<evidence type="ECO:0000256" key="2">
    <source>
        <dbReference type="ARBA" id="ARBA00022692"/>
    </source>
</evidence>
<dbReference type="Proteomes" id="UP000030752">
    <property type="component" value="Unassembled WGS sequence"/>
</dbReference>
<proteinExistence type="predicted"/>
<feature type="region of interest" description="Disordered" evidence="5">
    <location>
        <begin position="40"/>
        <end position="70"/>
    </location>
</feature>
<dbReference type="Pfam" id="PF07690">
    <property type="entry name" value="MFS_1"/>
    <property type="match status" value="1"/>
</dbReference>
<dbReference type="Gene3D" id="1.20.1250.20">
    <property type="entry name" value="MFS general substrate transporter like domains"/>
    <property type="match status" value="1"/>
</dbReference>
<dbReference type="VEuPathDB" id="FungiDB:HMPREF1541_10522"/>
<gene>
    <name evidence="8" type="ORF">HMPREF1541_10522</name>
</gene>
<keyword evidence="9" id="KW-1185">Reference proteome</keyword>
<dbReference type="STRING" id="1220924.W2S6N4"/>
<feature type="compositionally biased region" description="Basic and acidic residues" evidence="5">
    <location>
        <begin position="55"/>
        <end position="68"/>
    </location>
</feature>
<dbReference type="HOGENOM" id="CLU_008455_11_1_1"/>
<dbReference type="OrthoDB" id="3357846at2759"/>
<feature type="transmembrane region" description="Helical" evidence="6">
    <location>
        <begin position="418"/>
        <end position="437"/>
    </location>
</feature>
<evidence type="ECO:0000256" key="3">
    <source>
        <dbReference type="ARBA" id="ARBA00022989"/>
    </source>
</evidence>
<evidence type="ECO:0000256" key="5">
    <source>
        <dbReference type="SAM" id="MobiDB-lite"/>
    </source>
</evidence>
<accession>W2S6N4</accession>
<dbReference type="InterPro" id="IPR011701">
    <property type="entry name" value="MFS"/>
</dbReference>
<feature type="transmembrane region" description="Helical" evidence="6">
    <location>
        <begin position="378"/>
        <end position="397"/>
    </location>
</feature>
<feature type="transmembrane region" description="Helical" evidence="6">
    <location>
        <begin position="443"/>
        <end position="470"/>
    </location>
</feature>
<name>W2S6N4_CYPE1</name>
<dbReference type="PANTHER" id="PTHR23502">
    <property type="entry name" value="MAJOR FACILITATOR SUPERFAMILY"/>
    <property type="match status" value="1"/>
</dbReference>
<feature type="transmembrane region" description="Helical" evidence="6">
    <location>
        <begin position="511"/>
        <end position="531"/>
    </location>
</feature>
<dbReference type="RefSeq" id="XP_008713415.1">
    <property type="nucleotide sequence ID" value="XM_008715193.1"/>
</dbReference>